<feature type="transmembrane region" description="Helical" evidence="1">
    <location>
        <begin position="112"/>
        <end position="133"/>
    </location>
</feature>
<dbReference type="eggNOG" id="COG1835">
    <property type="taxonomic scope" value="Bacteria"/>
</dbReference>
<feature type="transmembrane region" description="Helical" evidence="1">
    <location>
        <begin position="145"/>
        <end position="170"/>
    </location>
</feature>
<reference evidence="3" key="1">
    <citation type="submission" date="2016-10" db="EMBL/GenBank/DDBJ databases">
        <authorList>
            <person name="Varghese N."/>
            <person name="Submissions S."/>
        </authorList>
    </citation>
    <scope>NUCLEOTIDE SEQUENCE [LARGE SCALE GENOMIC DNA]</scope>
    <source>
        <strain evidence="3">DSM 4002</strain>
    </source>
</reference>
<evidence type="ECO:0008006" key="4">
    <source>
        <dbReference type="Google" id="ProtNLM"/>
    </source>
</evidence>
<proteinExistence type="predicted"/>
<feature type="transmembrane region" description="Helical" evidence="1">
    <location>
        <begin position="324"/>
        <end position="342"/>
    </location>
</feature>
<keyword evidence="1" id="KW-0812">Transmembrane</keyword>
<organism evidence="2 3">
    <name type="scientific">Flavobacterium succinicans</name>
    <dbReference type="NCBI Taxonomy" id="29536"/>
    <lineage>
        <taxon>Bacteria</taxon>
        <taxon>Pseudomonadati</taxon>
        <taxon>Bacteroidota</taxon>
        <taxon>Flavobacteriia</taxon>
        <taxon>Flavobacteriales</taxon>
        <taxon>Flavobacteriaceae</taxon>
        <taxon>Flavobacterium</taxon>
    </lineage>
</organism>
<feature type="transmembrane region" description="Helical" evidence="1">
    <location>
        <begin position="51"/>
        <end position="73"/>
    </location>
</feature>
<keyword evidence="1" id="KW-0472">Membrane</keyword>
<accession>A0A1I4VUH0</accession>
<dbReference type="AlphaFoldDB" id="A0A1I4VUH0"/>
<dbReference type="Proteomes" id="UP000182961">
    <property type="component" value="Unassembled WGS sequence"/>
</dbReference>
<feature type="transmembrane region" description="Helical" evidence="1">
    <location>
        <begin position="79"/>
        <end position="100"/>
    </location>
</feature>
<feature type="transmembrane region" description="Helical" evidence="1">
    <location>
        <begin position="20"/>
        <end position="39"/>
    </location>
</feature>
<keyword evidence="1" id="KW-1133">Transmembrane helix</keyword>
<dbReference type="Pfam" id="PF13687">
    <property type="entry name" value="DUF4153"/>
    <property type="match status" value="1"/>
</dbReference>
<protein>
    <recommendedName>
        <fullName evidence="4">DUF4153 domain-containing protein</fullName>
    </recommendedName>
</protein>
<gene>
    <name evidence="2" type="ORF">SAMN05444143_105182</name>
</gene>
<feature type="transmembrane region" description="Helical" evidence="1">
    <location>
        <begin position="294"/>
        <end position="312"/>
    </location>
</feature>
<dbReference type="EMBL" id="FOUT01000005">
    <property type="protein sequence ID" value="SFN04825.1"/>
    <property type="molecule type" value="Genomic_DNA"/>
</dbReference>
<dbReference type="InterPro" id="IPR025291">
    <property type="entry name" value="DUF4153"/>
</dbReference>
<name>A0A1I4VUH0_9FLAO</name>
<evidence type="ECO:0000256" key="1">
    <source>
        <dbReference type="SAM" id="Phobius"/>
    </source>
</evidence>
<feature type="transmembrane region" description="Helical" evidence="1">
    <location>
        <begin position="224"/>
        <end position="243"/>
    </location>
</feature>
<feature type="transmembrane region" description="Helical" evidence="1">
    <location>
        <begin position="255"/>
        <end position="274"/>
    </location>
</feature>
<sequence length="588" mass="66881">MASFPSLQKVWLATSTTVLRFPLEFVVTLLGTLFALLMVKNNYATAEEAQMIKTIMSCSLCLVWFLSCTLFFNTSNKSIVFRVLSSCLGGFLLFLFVFSLEIPTASIDFLQFFVLSIALHLLVSFAAFLAKQYCEEEFWEFNKQLFLRIITAGLYSGFLFAGLALAIVAIKELFGFELDEKIFGYLFVVIAGPFNTLFFLSGVPVIQSVNTTLTLSYPIGLKKFTQYVLLPLISLYLVILLCYEAKILITLSLPIGWVSYLVLVFAIIGILSFLLVHPIASSAGNLWMQTFNRWFYYLLIPLLGLLFWAIGYRIYSYGFTHERYYVLLLSIWLAVVVGYFLASKTPKIKFIPISMCLAALFSIAGPQSADSISKRSQLLRFEYYMQQLDTKKLSFEAEKDLSSIVYFLQDNYTAKVLQPYSKGKLTALLAQEEKPSVSKIMEALGLTYRSRYDLETSNRTVFNYTFYDNAAHRIENIRGYDLLFSVSNYNEVNCTNCITLNGIPYNVQSSKKPYGLDLQVNQDTMPLRLFDFINGHAGFHNANSKKITQRVEYPKYTLLITYLEAAGTIKNGKKTTESYNIKVLLKIK</sequence>
<feature type="transmembrane region" description="Helical" evidence="1">
    <location>
        <begin position="182"/>
        <end position="204"/>
    </location>
</feature>
<evidence type="ECO:0000313" key="2">
    <source>
        <dbReference type="EMBL" id="SFN04825.1"/>
    </source>
</evidence>
<feature type="transmembrane region" description="Helical" evidence="1">
    <location>
        <begin position="348"/>
        <end position="365"/>
    </location>
</feature>
<keyword evidence="3" id="KW-1185">Reference proteome</keyword>
<evidence type="ECO:0000313" key="3">
    <source>
        <dbReference type="Proteomes" id="UP000182961"/>
    </source>
</evidence>
<dbReference type="RefSeq" id="WP_024982225.1">
    <property type="nucleotide sequence ID" value="NZ_CBCRUM010000012.1"/>
</dbReference>